<sequence>MKAKPFSISCLVIIPLTILVLTVLLWQKPDEDYPQWLPQVQSITLFSQTTLQLPKWYEILSKEIQSKHLKIGLVNIDGTFKIQEGSLAKIEVIKFQSVAKDSKWKDYFPEWINEENVKEQKCPEIPMPRFEDYNGINVVVAKIPCLEEEKGTKKMGYLDVLRLQINLVVANLLVKSNGMSYNGDENGQVYAVFVGSCSNPMIEIFRCEDLLWNEENSFSIYKPDLKRLKHKVLMPVGTCQVAPPLADPGQEVWKKYANEAKFREPKEAYVSVLHSSEDYVCGAISLGQSILHSGTSKDLILLADESITPKSLNALKLAGWQIRHIQRIKSTNAEKDAYNEYNYSKLRIWELIDYDKVIFLDSDLLVLKNLDQFFFYPQITAVENCRHLFNSGVLLIEPSKCTFETLMEKTLSIVSYNGGDQGFLNEVFRWWHRWPATVNFLKDFYNVTVGPKHYYPENTHALHYLGVKPWMCYKDYDCNWDIEEYQRFASDSAHKRWWKIYEEMPEELKPFCGLTREMEQRIIENREIAKKGNFSDGHWKIEVKDPRRRLML</sequence>
<gene>
    <name evidence="1" type="ORF">M9H77_27671</name>
</gene>
<protein>
    <submittedName>
        <fullName evidence="1">Uncharacterized protein</fullName>
    </submittedName>
</protein>
<accession>A0ACC0AFW3</accession>
<proteinExistence type="predicted"/>
<reference evidence="2" key="1">
    <citation type="journal article" date="2023" name="Nat. Plants">
        <title>Single-cell RNA sequencing provides a high-resolution roadmap for understanding the multicellular compartmentation of specialized metabolism.</title>
        <authorList>
            <person name="Sun S."/>
            <person name="Shen X."/>
            <person name="Li Y."/>
            <person name="Li Y."/>
            <person name="Wang S."/>
            <person name="Li R."/>
            <person name="Zhang H."/>
            <person name="Shen G."/>
            <person name="Guo B."/>
            <person name="Wei J."/>
            <person name="Xu J."/>
            <person name="St-Pierre B."/>
            <person name="Chen S."/>
            <person name="Sun C."/>
        </authorList>
    </citation>
    <scope>NUCLEOTIDE SEQUENCE [LARGE SCALE GENOMIC DNA]</scope>
</reference>
<evidence type="ECO:0000313" key="1">
    <source>
        <dbReference type="EMBL" id="KAI5658878.1"/>
    </source>
</evidence>
<name>A0ACC0AFW3_CATRO</name>
<keyword evidence="2" id="KW-1185">Reference proteome</keyword>
<dbReference type="Proteomes" id="UP001060085">
    <property type="component" value="Linkage Group LG06"/>
</dbReference>
<dbReference type="EMBL" id="CM044706">
    <property type="protein sequence ID" value="KAI5658878.1"/>
    <property type="molecule type" value="Genomic_DNA"/>
</dbReference>
<evidence type="ECO:0000313" key="2">
    <source>
        <dbReference type="Proteomes" id="UP001060085"/>
    </source>
</evidence>
<organism evidence="1 2">
    <name type="scientific">Catharanthus roseus</name>
    <name type="common">Madagascar periwinkle</name>
    <name type="synonym">Vinca rosea</name>
    <dbReference type="NCBI Taxonomy" id="4058"/>
    <lineage>
        <taxon>Eukaryota</taxon>
        <taxon>Viridiplantae</taxon>
        <taxon>Streptophyta</taxon>
        <taxon>Embryophyta</taxon>
        <taxon>Tracheophyta</taxon>
        <taxon>Spermatophyta</taxon>
        <taxon>Magnoliopsida</taxon>
        <taxon>eudicotyledons</taxon>
        <taxon>Gunneridae</taxon>
        <taxon>Pentapetalae</taxon>
        <taxon>asterids</taxon>
        <taxon>lamiids</taxon>
        <taxon>Gentianales</taxon>
        <taxon>Apocynaceae</taxon>
        <taxon>Rauvolfioideae</taxon>
        <taxon>Vinceae</taxon>
        <taxon>Catharanthinae</taxon>
        <taxon>Catharanthus</taxon>
    </lineage>
</organism>
<comment type="caution">
    <text evidence="1">The sequence shown here is derived from an EMBL/GenBank/DDBJ whole genome shotgun (WGS) entry which is preliminary data.</text>
</comment>